<keyword evidence="4 6" id="KW-1133">Transmembrane helix</keyword>
<gene>
    <name evidence="8" type="ORF">ACFFH7_29325</name>
</gene>
<comment type="similarity">
    <text evidence="2">Belongs to the EamA transporter family.</text>
</comment>
<feature type="transmembrane region" description="Helical" evidence="6">
    <location>
        <begin position="310"/>
        <end position="328"/>
    </location>
</feature>
<dbReference type="EMBL" id="JBHLUD010000009">
    <property type="protein sequence ID" value="MFC0545648.1"/>
    <property type="molecule type" value="Genomic_DNA"/>
</dbReference>
<feature type="domain" description="EamA" evidence="7">
    <location>
        <begin position="196"/>
        <end position="327"/>
    </location>
</feature>
<feature type="transmembrane region" description="Helical" evidence="6">
    <location>
        <begin position="198"/>
        <end position="217"/>
    </location>
</feature>
<dbReference type="SUPFAM" id="SSF103481">
    <property type="entry name" value="Multidrug resistance efflux transporter EmrE"/>
    <property type="match status" value="2"/>
</dbReference>
<dbReference type="RefSeq" id="WP_273944075.1">
    <property type="nucleotide sequence ID" value="NZ_CP097263.1"/>
</dbReference>
<dbReference type="InterPro" id="IPR050638">
    <property type="entry name" value="AA-Vitamin_Transporters"/>
</dbReference>
<feature type="transmembrane region" description="Helical" evidence="6">
    <location>
        <begin position="44"/>
        <end position="64"/>
    </location>
</feature>
<sequence>MRAKDNVTAPGRVTSGIALGALGVLAFSLTLPVTRYSVAFLDPWFMSFGRAAVAGGLAIGYLVLSGVPRLAWTRSGARAAFPASRSAAGQSVSVLVRRPAVGFQWPTAAQLRRLVVVAFGVVIGFPTLTSIALTQATAAHGAVVIALLPAATAVFAVVRGGERPSPKFWLAAGAGFAAVLTFVAVSGGMAGGFRAADLWFLAAVVVCALGYAEGGVLSRDLGGARTISWALVLALPVTIPVAVVSAHGLAAAPALAWAGFAYVAVISQFLGFFAWYAGLGRGGVARIGQIQAIQPVLTLAWSALLLGEHIDVVTVVVALVVLGCVILTQRAR</sequence>
<dbReference type="InterPro" id="IPR037185">
    <property type="entry name" value="EmrE-like"/>
</dbReference>
<organism evidence="8 9">
    <name type="scientific">Kutzneria chonburiensis</name>
    <dbReference type="NCBI Taxonomy" id="1483604"/>
    <lineage>
        <taxon>Bacteria</taxon>
        <taxon>Bacillati</taxon>
        <taxon>Actinomycetota</taxon>
        <taxon>Actinomycetes</taxon>
        <taxon>Pseudonocardiales</taxon>
        <taxon>Pseudonocardiaceae</taxon>
        <taxon>Kutzneria</taxon>
    </lineage>
</organism>
<feature type="transmembrane region" description="Helical" evidence="6">
    <location>
        <begin position="284"/>
        <end position="304"/>
    </location>
</feature>
<evidence type="ECO:0000259" key="7">
    <source>
        <dbReference type="Pfam" id="PF00892"/>
    </source>
</evidence>
<name>A0ABV6MZ86_9PSEU</name>
<protein>
    <submittedName>
        <fullName evidence="8">DMT family transporter</fullName>
    </submittedName>
</protein>
<feature type="transmembrane region" description="Helical" evidence="6">
    <location>
        <begin position="114"/>
        <end position="133"/>
    </location>
</feature>
<dbReference type="Pfam" id="PF00892">
    <property type="entry name" value="EamA"/>
    <property type="match status" value="2"/>
</dbReference>
<accession>A0ABV6MZ86</accession>
<evidence type="ECO:0000313" key="9">
    <source>
        <dbReference type="Proteomes" id="UP001589810"/>
    </source>
</evidence>
<dbReference type="Proteomes" id="UP001589810">
    <property type="component" value="Unassembled WGS sequence"/>
</dbReference>
<reference evidence="8 9" key="1">
    <citation type="submission" date="2024-09" db="EMBL/GenBank/DDBJ databases">
        <authorList>
            <person name="Sun Q."/>
            <person name="Mori K."/>
        </authorList>
    </citation>
    <scope>NUCLEOTIDE SEQUENCE [LARGE SCALE GENOMIC DNA]</scope>
    <source>
        <strain evidence="8 9">TBRC 1432</strain>
    </source>
</reference>
<evidence type="ECO:0000313" key="8">
    <source>
        <dbReference type="EMBL" id="MFC0545648.1"/>
    </source>
</evidence>
<evidence type="ECO:0000256" key="1">
    <source>
        <dbReference type="ARBA" id="ARBA00004141"/>
    </source>
</evidence>
<feature type="transmembrane region" description="Helical" evidence="6">
    <location>
        <begin position="12"/>
        <end position="32"/>
    </location>
</feature>
<evidence type="ECO:0000256" key="4">
    <source>
        <dbReference type="ARBA" id="ARBA00022989"/>
    </source>
</evidence>
<evidence type="ECO:0000256" key="3">
    <source>
        <dbReference type="ARBA" id="ARBA00022692"/>
    </source>
</evidence>
<evidence type="ECO:0000256" key="6">
    <source>
        <dbReference type="SAM" id="Phobius"/>
    </source>
</evidence>
<dbReference type="InterPro" id="IPR000620">
    <property type="entry name" value="EamA_dom"/>
</dbReference>
<comment type="caution">
    <text evidence="8">The sequence shown here is derived from an EMBL/GenBank/DDBJ whole genome shotgun (WGS) entry which is preliminary data.</text>
</comment>
<feature type="transmembrane region" description="Helical" evidence="6">
    <location>
        <begin position="170"/>
        <end position="192"/>
    </location>
</feature>
<comment type="subcellular location">
    <subcellularLocation>
        <location evidence="1">Membrane</location>
        <topology evidence="1">Multi-pass membrane protein</topology>
    </subcellularLocation>
</comment>
<feature type="transmembrane region" description="Helical" evidence="6">
    <location>
        <begin position="255"/>
        <end position="277"/>
    </location>
</feature>
<keyword evidence="3 6" id="KW-0812">Transmembrane</keyword>
<keyword evidence="5 6" id="KW-0472">Membrane</keyword>
<feature type="domain" description="EamA" evidence="7">
    <location>
        <begin position="15"/>
        <end position="181"/>
    </location>
</feature>
<dbReference type="PANTHER" id="PTHR32322">
    <property type="entry name" value="INNER MEMBRANE TRANSPORTER"/>
    <property type="match status" value="1"/>
</dbReference>
<keyword evidence="9" id="KW-1185">Reference proteome</keyword>
<proteinExistence type="inferred from homology"/>
<evidence type="ECO:0000256" key="5">
    <source>
        <dbReference type="ARBA" id="ARBA00023136"/>
    </source>
</evidence>
<dbReference type="PANTHER" id="PTHR32322:SF2">
    <property type="entry name" value="EAMA DOMAIN-CONTAINING PROTEIN"/>
    <property type="match status" value="1"/>
</dbReference>
<feature type="transmembrane region" description="Helical" evidence="6">
    <location>
        <begin position="139"/>
        <end position="158"/>
    </location>
</feature>
<feature type="transmembrane region" description="Helical" evidence="6">
    <location>
        <begin position="229"/>
        <end position="249"/>
    </location>
</feature>
<evidence type="ECO:0000256" key="2">
    <source>
        <dbReference type="ARBA" id="ARBA00007362"/>
    </source>
</evidence>